<dbReference type="InterPro" id="IPR016024">
    <property type="entry name" value="ARM-type_fold"/>
</dbReference>
<gene>
    <name evidence="2" type="primary">LOC108744578</name>
</gene>
<sequence length="317" mass="36336">MSGDESTASSVDTRHDCSCYPDSDGDIYSRYKSRAMNEESQRFFKEALKFLIDDVINLLRRQILLIREIETKKFKQDADVTSYLDAFEIIAEQIIGQPDMANEYHKMGGFAIFPPCFRCTNSKIRAASLNLMAQICENVAYCNQIVISSDLFHLILKLLEEEKDLKVANEALNTIAIVLRNNSQAYKTFVLQKGFEVMLGLLQKDDDKLRSKTAFNLMTICRAETGAKNQMVLSDYLPILVTLISQQPKPSHEQVLKLLVMITKNNNKAIEQLKQPKYRMQDVLLECWQAAKNLPNYEEMEEHCLDLMSILNLPEIT</sequence>
<dbReference type="PANTHER" id="PTHR19316">
    <property type="entry name" value="PROTEIN FOLDING REGULATOR"/>
    <property type="match status" value="1"/>
</dbReference>
<dbReference type="Gene3D" id="1.25.10.10">
    <property type="entry name" value="Leucine-rich Repeat Variant"/>
    <property type="match status" value="1"/>
</dbReference>
<proteinExistence type="predicted"/>
<dbReference type="OrthoDB" id="10250458at2759"/>
<dbReference type="SUPFAM" id="SSF48371">
    <property type="entry name" value="ARM repeat"/>
    <property type="match status" value="1"/>
</dbReference>
<protein>
    <submittedName>
        <fullName evidence="2">Uncharacterized protein LOC108744578</fullName>
    </submittedName>
</protein>
<dbReference type="InParanoid" id="A0A1W4XU32"/>
<dbReference type="AlphaFoldDB" id="A0A1W4XU32"/>
<keyword evidence="1" id="KW-1185">Reference proteome</keyword>
<dbReference type="Proteomes" id="UP000192223">
    <property type="component" value="Unplaced"/>
</dbReference>
<evidence type="ECO:0000313" key="2">
    <source>
        <dbReference type="RefSeq" id="XP_018335930.1"/>
    </source>
</evidence>
<dbReference type="FunCoup" id="A0A1W4XU32">
    <property type="interactions" value="1367"/>
</dbReference>
<dbReference type="GeneID" id="108744578"/>
<organism evidence="1 2">
    <name type="scientific">Agrilus planipennis</name>
    <name type="common">Emerald ash borer</name>
    <name type="synonym">Agrilus marcopoli</name>
    <dbReference type="NCBI Taxonomy" id="224129"/>
    <lineage>
        <taxon>Eukaryota</taxon>
        <taxon>Metazoa</taxon>
        <taxon>Ecdysozoa</taxon>
        <taxon>Arthropoda</taxon>
        <taxon>Hexapoda</taxon>
        <taxon>Insecta</taxon>
        <taxon>Pterygota</taxon>
        <taxon>Neoptera</taxon>
        <taxon>Endopterygota</taxon>
        <taxon>Coleoptera</taxon>
        <taxon>Polyphaga</taxon>
        <taxon>Elateriformia</taxon>
        <taxon>Buprestoidea</taxon>
        <taxon>Buprestidae</taxon>
        <taxon>Agrilinae</taxon>
        <taxon>Agrilus</taxon>
    </lineage>
</organism>
<dbReference type="PANTHER" id="PTHR19316:SF18">
    <property type="entry name" value="HSP70-BINDING PROTEIN 1"/>
    <property type="match status" value="1"/>
</dbReference>
<evidence type="ECO:0000313" key="1">
    <source>
        <dbReference type="Proteomes" id="UP000192223"/>
    </source>
</evidence>
<dbReference type="KEGG" id="apln:108744578"/>
<name>A0A1W4XU32_AGRPL</name>
<dbReference type="InterPro" id="IPR050693">
    <property type="entry name" value="Hsp70_NEF-Inhibitors"/>
</dbReference>
<reference evidence="2" key="1">
    <citation type="submission" date="2025-08" db="UniProtKB">
        <authorList>
            <consortium name="RefSeq"/>
        </authorList>
    </citation>
    <scope>IDENTIFICATION</scope>
    <source>
        <tissue evidence="2">Entire body</tissue>
    </source>
</reference>
<dbReference type="GO" id="GO:0000774">
    <property type="term" value="F:adenyl-nucleotide exchange factor activity"/>
    <property type="evidence" value="ECO:0007669"/>
    <property type="project" value="TreeGrafter"/>
</dbReference>
<dbReference type="RefSeq" id="XP_018335930.1">
    <property type="nucleotide sequence ID" value="XM_018480428.2"/>
</dbReference>
<dbReference type="STRING" id="224129.A0A1W4XU32"/>
<dbReference type="InterPro" id="IPR011989">
    <property type="entry name" value="ARM-like"/>
</dbReference>
<accession>A0A1W4XU32</accession>
<dbReference type="GO" id="GO:0005783">
    <property type="term" value="C:endoplasmic reticulum"/>
    <property type="evidence" value="ECO:0007669"/>
    <property type="project" value="TreeGrafter"/>
</dbReference>